<proteinExistence type="predicted"/>
<evidence type="ECO:0000313" key="2">
    <source>
        <dbReference type="Proteomes" id="UP000515598"/>
    </source>
</evidence>
<dbReference type="EMBL" id="CP060025">
    <property type="protein sequence ID" value="QNG78949.1"/>
    <property type="molecule type" value="Genomic_DNA"/>
</dbReference>
<protein>
    <submittedName>
        <fullName evidence="1">Uncharacterized protein</fullName>
    </submittedName>
</protein>
<reference evidence="1 2" key="1">
    <citation type="submission" date="2020-08" db="EMBL/GenBank/DDBJ databases">
        <title>Phenotypic and transcriptomic analysis of seven clinical Stenotrophomonas maltophilia isolates identify a small set of shared and commonly regulated genes involved in biofilm lifestyle.</title>
        <authorList>
            <person name="Alio I."/>
            <person name="Gudzuhn M."/>
            <person name="Streit W."/>
        </authorList>
    </citation>
    <scope>NUCLEOTIDE SEQUENCE [LARGE SCALE GENOMIC DNA]</scope>
    <source>
        <strain evidence="1 2">UHH_SKK55</strain>
    </source>
</reference>
<organism evidence="1 2">
    <name type="scientific">Stenotrophomonas maltophilia</name>
    <name type="common">Pseudomonas maltophilia</name>
    <name type="synonym">Xanthomonas maltophilia</name>
    <dbReference type="NCBI Taxonomy" id="40324"/>
    <lineage>
        <taxon>Bacteria</taxon>
        <taxon>Pseudomonadati</taxon>
        <taxon>Pseudomonadota</taxon>
        <taxon>Gammaproteobacteria</taxon>
        <taxon>Lysobacterales</taxon>
        <taxon>Lysobacteraceae</taxon>
        <taxon>Stenotrophomonas</taxon>
        <taxon>Stenotrophomonas maltophilia group</taxon>
    </lineage>
</organism>
<evidence type="ECO:0000313" key="1">
    <source>
        <dbReference type="EMBL" id="QNG78949.1"/>
    </source>
</evidence>
<gene>
    <name evidence="1" type="ORF">GPNADHDJ_03176</name>
</gene>
<dbReference type="Proteomes" id="UP000515598">
    <property type="component" value="Chromosome"/>
</dbReference>
<name>A0AAX1II21_STEMA</name>
<dbReference type="RefSeq" id="WP_061479162.1">
    <property type="nucleotide sequence ID" value="NZ_CP040433.1"/>
</dbReference>
<sequence length="130" mass="14828">MDSFQFSIERYLSFDDVRKVLSESLGVPQSNVFDSDEYWDHAQIKDSVGIWVMHDDGQFKTIVNAYSGLNLNDEELGRLAIRMAPKFDSGVLIGDHFSDVPDLEGRFVVCYPDGSLRFGYEVEGVIEFFE</sequence>
<dbReference type="AlphaFoldDB" id="A0AAX1II21"/>
<accession>A0AAX1II21</accession>